<dbReference type="AlphaFoldDB" id="A0A9P5NG10"/>
<reference evidence="2" key="1">
    <citation type="submission" date="2020-11" db="EMBL/GenBank/DDBJ databases">
        <authorList>
            <consortium name="DOE Joint Genome Institute"/>
            <person name="Ahrendt S."/>
            <person name="Riley R."/>
            <person name="Andreopoulos W."/>
            <person name="LaButti K."/>
            <person name="Pangilinan J."/>
            <person name="Ruiz-duenas F.J."/>
            <person name="Barrasa J.M."/>
            <person name="Sanchez-Garcia M."/>
            <person name="Camarero S."/>
            <person name="Miyauchi S."/>
            <person name="Serrano A."/>
            <person name="Linde D."/>
            <person name="Babiker R."/>
            <person name="Drula E."/>
            <person name="Ayuso-Fernandez I."/>
            <person name="Pacheco R."/>
            <person name="Padilla G."/>
            <person name="Ferreira P."/>
            <person name="Barriuso J."/>
            <person name="Kellner H."/>
            <person name="Castanera R."/>
            <person name="Alfaro M."/>
            <person name="Ramirez L."/>
            <person name="Pisabarro A.G."/>
            <person name="Kuo A."/>
            <person name="Tritt A."/>
            <person name="Lipzen A."/>
            <person name="He G."/>
            <person name="Yan M."/>
            <person name="Ng V."/>
            <person name="Cullen D."/>
            <person name="Martin F."/>
            <person name="Rosso M.-N."/>
            <person name="Henrissat B."/>
            <person name="Hibbett D."/>
            <person name="Martinez A.T."/>
            <person name="Grigoriev I.V."/>
        </authorList>
    </citation>
    <scope>NUCLEOTIDE SEQUENCE</scope>
    <source>
        <strain evidence="2">AH 44721</strain>
    </source>
</reference>
<gene>
    <name evidence="2" type="ORF">CPB84DRAFT_1964160</name>
</gene>
<dbReference type="Proteomes" id="UP000724874">
    <property type="component" value="Unassembled WGS sequence"/>
</dbReference>
<proteinExistence type="predicted"/>
<comment type="caution">
    <text evidence="2">The sequence shown here is derived from an EMBL/GenBank/DDBJ whole genome shotgun (WGS) entry which is preliminary data.</text>
</comment>
<feature type="compositionally biased region" description="Pro residues" evidence="1">
    <location>
        <begin position="291"/>
        <end position="305"/>
    </location>
</feature>
<keyword evidence="3" id="KW-1185">Reference proteome</keyword>
<accession>A0A9P5NG10</accession>
<evidence type="ECO:0000313" key="2">
    <source>
        <dbReference type="EMBL" id="KAF8888708.1"/>
    </source>
</evidence>
<protein>
    <submittedName>
        <fullName evidence="2">Uncharacterized protein</fullName>
    </submittedName>
</protein>
<sequence length="415" mass="44760">MEGKRPKQIPLACRFLPYDQWFLTHVDPTWKIKHIKQIILAKCLSLSFDPRKLARETTGVRPPSPITFAPDESRRPVSPIQFATPQEVRRKKSQMHAAGGRGWLDEGDGSGSGAAGAGVSSSGGAGGRGTGSGEGGFFGDDEDGLGLGLGTVLGMGMGMGIGLSGVGGEEGYEEDDEWDDEDDVPSGGLISPGKRSSIVMGGRVQVPGGTPNWPVVGSPPPPACYCCCVGLVSSSSCNTHESMKIRKKFNPLAKITASSFTVNANTSSTTPPPSPPPYPPTSSFPISPTTPTTPPPPLQHPPPIQSPTPQIYTALYTLIRFSTGQILEEDIPVSWYDLLPNELVELHASIPPLSFGMSKRMGWNLMYPREMMEAYREWDVKVVVERRVGMRGKDKDKDKAGEKEMGGRRRLLRML</sequence>
<feature type="compositionally biased region" description="Gly residues" evidence="1">
    <location>
        <begin position="109"/>
        <end position="138"/>
    </location>
</feature>
<feature type="region of interest" description="Disordered" evidence="1">
    <location>
        <begin position="56"/>
        <end position="139"/>
    </location>
</feature>
<organism evidence="2 3">
    <name type="scientific">Gymnopilus junonius</name>
    <name type="common">Spectacular rustgill mushroom</name>
    <name type="synonym">Gymnopilus spectabilis subsp. junonius</name>
    <dbReference type="NCBI Taxonomy" id="109634"/>
    <lineage>
        <taxon>Eukaryota</taxon>
        <taxon>Fungi</taxon>
        <taxon>Dikarya</taxon>
        <taxon>Basidiomycota</taxon>
        <taxon>Agaricomycotina</taxon>
        <taxon>Agaricomycetes</taxon>
        <taxon>Agaricomycetidae</taxon>
        <taxon>Agaricales</taxon>
        <taxon>Agaricineae</taxon>
        <taxon>Hymenogastraceae</taxon>
        <taxon>Gymnopilus</taxon>
    </lineage>
</organism>
<evidence type="ECO:0000256" key="1">
    <source>
        <dbReference type="SAM" id="MobiDB-lite"/>
    </source>
</evidence>
<feature type="region of interest" description="Disordered" evidence="1">
    <location>
        <begin position="263"/>
        <end position="305"/>
    </location>
</feature>
<name>A0A9P5NG10_GYMJU</name>
<evidence type="ECO:0000313" key="3">
    <source>
        <dbReference type="Proteomes" id="UP000724874"/>
    </source>
</evidence>
<feature type="compositionally biased region" description="Pro residues" evidence="1">
    <location>
        <begin position="270"/>
        <end position="282"/>
    </location>
</feature>
<dbReference type="EMBL" id="JADNYJ010000083">
    <property type="protein sequence ID" value="KAF8888708.1"/>
    <property type="molecule type" value="Genomic_DNA"/>
</dbReference>
<dbReference type="OrthoDB" id="3225203at2759"/>